<name>A0A5M4FI98_9ACTN</name>
<evidence type="ECO:0000256" key="10">
    <source>
        <dbReference type="ARBA" id="ARBA00033771"/>
    </source>
</evidence>
<evidence type="ECO:0000256" key="14">
    <source>
        <dbReference type="SAM" id="MobiDB-lite"/>
    </source>
</evidence>
<keyword evidence="3 13" id="KW-0349">Heme</keyword>
<dbReference type="AlphaFoldDB" id="A0A5M4FI98"/>
<dbReference type="NCBIfam" id="TIGR01409">
    <property type="entry name" value="TAT_signal_seq"/>
    <property type="match status" value="1"/>
</dbReference>
<dbReference type="PANTHER" id="PTHR30521">
    <property type="entry name" value="DEFERROCHELATASE/PEROXIDASE"/>
    <property type="match status" value="1"/>
</dbReference>
<evidence type="ECO:0000313" key="18">
    <source>
        <dbReference type="Proteomes" id="UP000380867"/>
    </source>
</evidence>
<dbReference type="Proteomes" id="UP000380867">
    <property type="component" value="Unassembled WGS sequence"/>
</dbReference>
<dbReference type="GO" id="GO:0004325">
    <property type="term" value="F:ferrochelatase activity"/>
    <property type="evidence" value="ECO:0007669"/>
    <property type="project" value="UniProtKB-EC"/>
</dbReference>
<dbReference type="GO" id="GO:0046872">
    <property type="term" value="F:metal ion binding"/>
    <property type="evidence" value="ECO:0007669"/>
    <property type="project" value="UniProtKB-KW"/>
</dbReference>
<dbReference type="NCBIfam" id="TIGR01412">
    <property type="entry name" value="tat_substr_1"/>
    <property type="match status" value="1"/>
</dbReference>
<dbReference type="EC" id="1.11.1.-" evidence="13"/>
<organism evidence="17 18">
    <name type="scientific">Aeromicrobium ginsengisoli</name>
    <dbReference type="NCBI Taxonomy" id="363867"/>
    <lineage>
        <taxon>Bacteria</taxon>
        <taxon>Bacillati</taxon>
        <taxon>Actinomycetota</taxon>
        <taxon>Actinomycetes</taxon>
        <taxon>Propionibacteriales</taxon>
        <taxon>Nocardioidaceae</taxon>
        <taxon>Aeromicrobium</taxon>
    </lineage>
</organism>
<dbReference type="InterPro" id="IPR006314">
    <property type="entry name" value="Dyp_peroxidase"/>
</dbReference>
<dbReference type="RefSeq" id="WP_149687948.1">
    <property type="nucleotide sequence ID" value="NZ_SDPQ02000001.1"/>
</dbReference>
<comment type="subcellular location">
    <subcellularLocation>
        <location evidence="1">Cell envelope</location>
    </subcellularLocation>
</comment>
<evidence type="ECO:0000259" key="16">
    <source>
        <dbReference type="Pfam" id="PF20628"/>
    </source>
</evidence>
<dbReference type="SUPFAM" id="SSF54909">
    <property type="entry name" value="Dimeric alpha+beta barrel"/>
    <property type="match status" value="1"/>
</dbReference>
<dbReference type="OrthoDB" id="9781066at2"/>
<dbReference type="InterPro" id="IPR006313">
    <property type="entry name" value="EfeB/EfeN"/>
</dbReference>
<gene>
    <name evidence="17" type="primary">efeB</name>
    <name evidence="17" type="ORF">ESP70_003475</name>
</gene>
<dbReference type="NCBIfam" id="TIGR01413">
    <property type="entry name" value="Dyp_perox_fam"/>
    <property type="match status" value="1"/>
</dbReference>
<evidence type="ECO:0000256" key="7">
    <source>
        <dbReference type="ARBA" id="ARBA00023004"/>
    </source>
</evidence>
<keyword evidence="18" id="KW-1185">Reference proteome</keyword>
<evidence type="ECO:0000256" key="8">
    <source>
        <dbReference type="ARBA" id="ARBA00023239"/>
    </source>
</evidence>
<keyword evidence="7 13" id="KW-0408">Iron</keyword>
<proteinExistence type="inferred from homology"/>
<dbReference type="EMBL" id="SDPQ02000001">
    <property type="protein sequence ID" value="KAA1399830.1"/>
    <property type="molecule type" value="Genomic_DNA"/>
</dbReference>
<evidence type="ECO:0000313" key="17">
    <source>
        <dbReference type="EMBL" id="KAA1399830.1"/>
    </source>
</evidence>
<sequence>MRRDPEVTGVSRRNLLGGAAAGAVAVAAGSTLLPRSASAATDTASHQYAFEGVHQRGILTPAQAQASYVALDVTASSKAELVDLFRTITSTARSLTKGGTPPDTGLATPPSDSGVLGPVVPSDGLTITTSVGASLFDDRFGLADRKPARLRRMEDFPNDDLDRAVCDGDLLLQICGHHQDTTLHALREITRATRGAMQVRWRRDGFHSPPRPAGSSRNLMGFRDGTANPSTADASLMNQLVWTRSGGDEPDWVDGGSYHVVRQIRMLVEFWDRISIREQENIFGRRRDSGAPLTGSKEHDVPDYAADPSGEVIQMDAHIRLANPHTAHAKKQQILRRGYNYDGGTDANGNLDMGLIFTCFNADLERQFVAIQKRLADEPLVDYVSPFGGGYFFALPGVRDHQDWLGRRLLT</sequence>
<dbReference type="InterPro" id="IPR048328">
    <property type="entry name" value="Dyp_perox_C"/>
</dbReference>
<keyword evidence="5" id="KW-0732">Signal</keyword>
<evidence type="ECO:0000256" key="13">
    <source>
        <dbReference type="RuleBase" id="RU365017"/>
    </source>
</evidence>
<evidence type="ECO:0000256" key="11">
    <source>
        <dbReference type="ARBA" id="ARBA00033775"/>
    </source>
</evidence>
<dbReference type="PROSITE" id="PS51404">
    <property type="entry name" value="DYP_PEROXIDASE"/>
    <property type="match status" value="1"/>
</dbReference>
<keyword evidence="8" id="KW-0456">Lyase</keyword>
<dbReference type="Pfam" id="PF04261">
    <property type="entry name" value="Dyp_perox_N"/>
    <property type="match status" value="1"/>
</dbReference>
<evidence type="ECO:0000256" key="1">
    <source>
        <dbReference type="ARBA" id="ARBA00004196"/>
    </source>
</evidence>
<accession>A0A5M4FI98</accession>
<dbReference type="GO" id="GO:0004601">
    <property type="term" value="F:peroxidase activity"/>
    <property type="evidence" value="ECO:0007669"/>
    <property type="project" value="UniProtKB-KW"/>
</dbReference>
<evidence type="ECO:0000256" key="2">
    <source>
        <dbReference type="ARBA" id="ARBA00022559"/>
    </source>
</evidence>
<comment type="function">
    <text evidence="13">Involved in the recovery of exogenous heme iron. Extracts iron from heme while preserving the protoporphyrin ring intact.</text>
</comment>
<dbReference type="PANTHER" id="PTHR30521:SF4">
    <property type="entry name" value="DEFERROCHELATASE"/>
    <property type="match status" value="1"/>
</dbReference>
<dbReference type="Pfam" id="PF20628">
    <property type="entry name" value="Dyp_perox_C"/>
    <property type="match status" value="1"/>
</dbReference>
<reference evidence="17" key="1">
    <citation type="submission" date="2019-09" db="EMBL/GenBank/DDBJ databases">
        <authorList>
            <person name="Li J."/>
        </authorList>
    </citation>
    <scope>NUCLEOTIDE SEQUENCE [LARGE SCALE GENOMIC DNA]</scope>
    <source>
        <strain evidence="17">JCM 14732</strain>
    </source>
</reference>
<keyword evidence="4 13" id="KW-0479">Metal-binding</keyword>
<evidence type="ECO:0000256" key="6">
    <source>
        <dbReference type="ARBA" id="ARBA00023002"/>
    </source>
</evidence>
<keyword evidence="2 13" id="KW-0575">Peroxidase</keyword>
<comment type="cofactor">
    <cofactor evidence="13">
        <name>heme b</name>
        <dbReference type="ChEBI" id="CHEBI:60344"/>
    </cofactor>
    <text evidence="13">Binds 1 heme b (iron(II)-protoporphyrin IX) group non-covalently per subunit.</text>
</comment>
<dbReference type="InterPro" id="IPR019546">
    <property type="entry name" value="TAT_signal_bac_arc"/>
</dbReference>
<evidence type="ECO:0000259" key="15">
    <source>
        <dbReference type="Pfam" id="PF04261"/>
    </source>
</evidence>
<comment type="similarity">
    <text evidence="9 13">Belongs to the DyP-type peroxidase family.</text>
</comment>
<comment type="caution">
    <text evidence="17">The sequence shown here is derived from an EMBL/GenBank/DDBJ whole genome shotgun (WGS) entry which is preliminary data.</text>
</comment>
<evidence type="ECO:0000256" key="5">
    <source>
        <dbReference type="ARBA" id="ARBA00022729"/>
    </source>
</evidence>
<evidence type="ECO:0000256" key="12">
    <source>
        <dbReference type="ARBA" id="ARBA00048856"/>
    </source>
</evidence>
<feature type="domain" description="Dyp-type peroxidase C-terminal" evidence="16">
    <location>
        <begin position="216"/>
        <end position="398"/>
    </location>
</feature>
<evidence type="ECO:0000256" key="9">
    <source>
        <dbReference type="ARBA" id="ARBA00025737"/>
    </source>
</evidence>
<dbReference type="GO" id="GO:0005829">
    <property type="term" value="C:cytosol"/>
    <property type="evidence" value="ECO:0007669"/>
    <property type="project" value="TreeGrafter"/>
</dbReference>
<dbReference type="PROSITE" id="PS51318">
    <property type="entry name" value="TAT"/>
    <property type="match status" value="1"/>
</dbReference>
<dbReference type="InterPro" id="IPR006311">
    <property type="entry name" value="TAT_signal"/>
</dbReference>
<keyword evidence="6 13" id="KW-0560">Oxidoreductase</keyword>
<dbReference type="InterPro" id="IPR048327">
    <property type="entry name" value="Dyp_perox_N"/>
</dbReference>
<feature type="region of interest" description="Disordered" evidence="14">
    <location>
        <begin position="93"/>
        <end position="115"/>
    </location>
</feature>
<dbReference type="GO" id="GO:0033212">
    <property type="term" value="P:iron import into cell"/>
    <property type="evidence" value="ECO:0007669"/>
    <property type="project" value="InterPro"/>
</dbReference>
<feature type="domain" description="Dyp-type peroxidase N-terminal" evidence="15">
    <location>
        <begin position="55"/>
        <end position="206"/>
    </location>
</feature>
<evidence type="ECO:0000256" key="4">
    <source>
        <dbReference type="ARBA" id="ARBA00022723"/>
    </source>
</evidence>
<dbReference type="GO" id="GO:0030313">
    <property type="term" value="C:cell envelope"/>
    <property type="evidence" value="ECO:0007669"/>
    <property type="project" value="UniProtKB-SubCell"/>
</dbReference>
<dbReference type="GO" id="GO:0020037">
    <property type="term" value="F:heme binding"/>
    <property type="evidence" value="ECO:0007669"/>
    <property type="project" value="InterPro"/>
</dbReference>
<protein>
    <recommendedName>
        <fullName evidence="10 13">Deferrochelatase</fullName>
        <ecNumber evidence="13">1.11.1.-</ecNumber>
    </recommendedName>
    <alternativeName>
        <fullName evidence="11 13">Peroxidase EfeB</fullName>
    </alternativeName>
</protein>
<comment type="catalytic activity">
    <reaction evidence="12">
        <text>heme b + 2 H(+) = protoporphyrin IX + Fe(2+)</text>
        <dbReference type="Rhea" id="RHEA:22584"/>
        <dbReference type="ChEBI" id="CHEBI:15378"/>
        <dbReference type="ChEBI" id="CHEBI:29033"/>
        <dbReference type="ChEBI" id="CHEBI:57306"/>
        <dbReference type="ChEBI" id="CHEBI:60344"/>
        <dbReference type="EC" id="4.98.1.1"/>
    </reaction>
    <physiologicalReaction direction="left-to-right" evidence="12">
        <dbReference type="Rhea" id="RHEA:22585"/>
    </physiologicalReaction>
</comment>
<dbReference type="InterPro" id="IPR011008">
    <property type="entry name" value="Dimeric_a/b-barrel"/>
</dbReference>
<evidence type="ECO:0000256" key="3">
    <source>
        <dbReference type="ARBA" id="ARBA00022617"/>
    </source>
</evidence>